<proteinExistence type="predicted"/>
<gene>
    <name evidence="1" type="primary">atpF_13</name>
    <name evidence="1" type="ORF">CM83_104098</name>
</gene>
<feature type="non-terminal residue" evidence="1">
    <location>
        <position position="134"/>
    </location>
</feature>
<protein>
    <submittedName>
        <fullName evidence="1">ATP synthase subunit b</fullName>
    </submittedName>
</protein>
<name>A0A0A9Y865_LYGHE</name>
<evidence type="ECO:0000313" key="1">
    <source>
        <dbReference type="EMBL" id="JAG27293.1"/>
    </source>
</evidence>
<feature type="non-terminal residue" evidence="1">
    <location>
        <position position="1"/>
    </location>
</feature>
<dbReference type="AlphaFoldDB" id="A0A0A9Y865"/>
<reference evidence="1" key="2">
    <citation type="submission" date="2014-07" db="EMBL/GenBank/DDBJ databases">
        <authorList>
            <person name="Hull J."/>
        </authorList>
    </citation>
    <scope>NUCLEOTIDE SEQUENCE</scope>
</reference>
<sequence length="134" mass="15501">KGNCVEIVGVPSQNRYSVSANNGQRSENVLELVCTLFKAVGFEITELAISDCYRQRPLPHSNLPGVIIVEFVRKMDKQALFSILKQRKEPLTTRVLDNKVNEPTAIYINHSLSYNTRKLMKFARDFKKEYNYRF</sequence>
<reference evidence="1" key="1">
    <citation type="journal article" date="2014" name="PLoS ONE">
        <title>Transcriptome-Based Identification of ABC Transporters in the Western Tarnished Plant Bug Lygus hesperus.</title>
        <authorList>
            <person name="Hull J.J."/>
            <person name="Chaney K."/>
            <person name="Geib S.M."/>
            <person name="Fabrick J.A."/>
            <person name="Brent C.S."/>
            <person name="Walsh D."/>
            <person name="Lavine L.C."/>
        </authorList>
    </citation>
    <scope>NUCLEOTIDE SEQUENCE</scope>
</reference>
<dbReference type="EMBL" id="GBHO01016311">
    <property type="protein sequence ID" value="JAG27293.1"/>
    <property type="molecule type" value="Transcribed_RNA"/>
</dbReference>
<organism evidence="1">
    <name type="scientific">Lygus hesperus</name>
    <name type="common">Western plant bug</name>
    <dbReference type="NCBI Taxonomy" id="30085"/>
    <lineage>
        <taxon>Eukaryota</taxon>
        <taxon>Metazoa</taxon>
        <taxon>Ecdysozoa</taxon>
        <taxon>Arthropoda</taxon>
        <taxon>Hexapoda</taxon>
        <taxon>Insecta</taxon>
        <taxon>Pterygota</taxon>
        <taxon>Neoptera</taxon>
        <taxon>Paraneoptera</taxon>
        <taxon>Hemiptera</taxon>
        <taxon>Heteroptera</taxon>
        <taxon>Panheteroptera</taxon>
        <taxon>Cimicomorpha</taxon>
        <taxon>Miridae</taxon>
        <taxon>Mirini</taxon>
        <taxon>Lygus</taxon>
    </lineage>
</organism>
<accession>A0A0A9Y865</accession>